<comment type="catalytic activity">
    <reaction evidence="1">
        <text>ATP + protein L-histidine = ADP + protein N-phospho-L-histidine.</text>
        <dbReference type="EC" id="2.7.13.3"/>
    </reaction>
</comment>
<reference evidence="5" key="1">
    <citation type="submission" date="2020-06" db="EMBL/GenBank/DDBJ databases">
        <title>Legume-microbial interactions unlock mineral nutrients during tropical forest succession.</title>
        <authorList>
            <person name="Epihov D.Z."/>
        </authorList>
    </citation>
    <scope>NUCLEOTIDE SEQUENCE [LARGE SCALE GENOMIC DNA]</scope>
    <source>
        <strain evidence="5">Pan2503</strain>
    </source>
</reference>
<dbReference type="EMBL" id="JACDQQ010000962">
    <property type="protein sequence ID" value="MBA0085320.1"/>
    <property type="molecule type" value="Genomic_DNA"/>
</dbReference>
<keyword evidence="3" id="KW-0597">Phosphoprotein</keyword>
<keyword evidence="5" id="KW-0808">Transferase</keyword>
<proteinExistence type="predicted"/>
<dbReference type="InterPro" id="IPR003661">
    <property type="entry name" value="HisK_dim/P_dom"/>
</dbReference>
<dbReference type="SMART" id="SM00388">
    <property type="entry name" value="HisKA"/>
    <property type="match status" value="1"/>
</dbReference>
<dbReference type="PROSITE" id="PS50109">
    <property type="entry name" value="HIS_KIN"/>
    <property type="match status" value="1"/>
</dbReference>
<dbReference type="Gene3D" id="1.10.287.130">
    <property type="match status" value="1"/>
</dbReference>
<comment type="caution">
    <text evidence="5">The sequence shown here is derived from an EMBL/GenBank/DDBJ whole genome shotgun (WGS) entry which is preliminary data.</text>
</comment>
<feature type="domain" description="Histidine kinase" evidence="4">
    <location>
        <begin position="81"/>
        <end position="290"/>
    </location>
</feature>
<evidence type="ECO:0000256" key="3">
    <source>
        <dbReference type="ARBA" id="ARBA00022553"/>
    </source>
</evidence>
<dbReference type="Proteomes" id="UP000567293">
    <property type="component" value="Unassembled WGS sequence"/>
</dbReference>
<dbReference type="SUPFAM" id="SSF47384">
    <property type="entry name" value="Homodimeric domain of signal transducing histidine kinase"/>
    <property type="match status" value="1"/>
</dbReference>
<name>A0A7V8SWH9_9BACT</name>
<keyword evidence="5" id="KW-0418">Kinase</keyword>
<dbReference type="InterPro" id="IPR005467">
    <property type="entry name" value="His_kinase_dom"/>
</dbReference>
<dbReference type="CDD" id="cd00082">
    <property type="entry name" value="HisKA"/>
    <property type="match status" value="1"/>
</dbReference>
<dbReference type="Pfam" id="PF00512">
    <property type="entry name" value="HisKA"/>
    <property type="match status" value="1"/>
</dbReference>
<dbReference type="PANTHER" id="PTHR43065:SF42">
    <property type="entry name" value="TWO-COMPONENT SENSOR PPRA"/>
    <property type="match status" value="1"/>
</dbReference>
<dbReference type="InterPro" id="IPR003594">
    <property type="entry name" value="HATPase_dom"/>
</dbReference>
<evidence type="ECO:0000256" key="2">
    <source>
        <dbReference type="ARBA" id="ARBA00012438"/>
    </source>
</evidence>
<feature type="non-terminal residue" evidence="5">
    <location>
        <position position="1"/>
    </location>
</feature>
<sequence length="301" mass="32645">TGIHNVYKFLLKSHGVNGNGHSSAVKRRETILNLAIAPLVSKDQQQIGRLVIFDDVTDRAELEQRLVQADKLSSIGLLAAGVAHEVNTPLAVISTYAQMLAKQVGDDSQKSLILDKIAKQTFRASEIVNSLLNFSRTSTTSFGEVNLNRVIQETLSLLEHQLQKSGIQVKVDFEAELAPIHANAGKLQQVFLNLFLNARDAMAKGGTLEVRTWTDESSAKIEVADTGPGISPEHLHRIYDPFFTTKAARKGTGLGLSVTYGIIQEHGGSIEVSNRRSGGARFRLDLPLARAGAASKPVNFA</sequence>
<dbReference type="InterPro" id="IPR036890">
    <property type="entry name" value="HATPase_C_sf"/>
</dbReference>
<dbReference type="Gene3D" id="3.30.565.10">
    <property type="entry name" value="Histidine kinase-like ATPase, C-terminal domain"/>
    <property type="match status" value="1"/>
</dbReference>
<dbReference type="EC" id="2.7.13.3" evidence="2"/>
<dbReference type="GO" id="GO:0000155">
    <property type="term" value="F:phosphorelay sensor kinase activity"/>
    <property type="evidence" value="ECO:0007669"/>
    <property type="project" value="InterPro"/>
</dbReference>
<keyword evidence="6" id="KW-1185">Reference proteome</keyword>
<dbReference type="PANTHER" id="PTHR43065">
    <property type="entry name" value="SENSOR HISTIDINE KINASE"/>
    <property type="match status" value="1"/>
</dbReference>
<dbReference type="SMART" id="SM00387">
    <property type="entry name" value="HATPase_c"/>
    <property type="match status" value="1"/>
</dbReference>
<evidence type="ECO:0000313" key="6">
    <source>
        <dbReference type="Proteomes" id="UP000567293"/>
    </source>
</evidence>
<dbReference type="InterPro" id="IPR036097">
    <property type="entry name" value="HisK_dim/P_sf"/>
</dbReference>
<evidence type="ECO:0000256" key="1">
    <source>
        <dbReference type="ARBA" id="ARBA00000085"/>
    </source>
</evidence>
<gene>
    <name evidence="5" type="ORF">HRJ53_10005</name>
</gene>
<dbReference type="AlphaFoldDB" id="A0A7V8SWH9"/>
<dbReference type="InterPro" id="IPR004358">
    <property type="entry name" value="Sig_transdc_His_kin-like_C"/>
</dbReference>
<dbReference type="SUPFAM" id="SSF55874">
    <property type="entry name" value="ATPase domain of HSP90 chaperone/DNA topoisomerase II/histidine kinase"/>
    <property type="match status" value="1"/>
</dbReference>
<organism evidence="5 6">
    <name type="scientific">Candidatus Acidiferrum panamense</name>
    <dbReference type="NCBI Taxonomy" id="2741543"/>
    <lineage>
        <taxon>Bacteria</taxon>
        <taxon>Pseudomonadati</taxon>
        <taxon>Acidobacteriota</taxon>
        <taxon>Terriglobia</taxon>
        <taxon>Candidatus Acidiferrales</taxon>
        <taxon>Candidatus Acidiferrum</taxon>
    </lineage>
</organism>
<protein>
    <recommendedName>
        <fullName evidence="2">histidine kinase</fullName>
        <ecNumber evidence="2">2.7.13.3</ecNumber>
    </recommendedName>
</protein>
<dbReference type="Pfam" id="PF02518">
    <property type="entry name" value="HATPase_c"/>
    <property type="match status" value="1"/>
</dbReference>
<evidence type="ECO:0000313" key="5">
    <source>
        <dbReference type="EMBL" id="MBA0085320.1"/>
    </source>
</evidence>
<accession>A0A7V8SWH9</accession>
<dbReference type="PRINTS" id="PR00344">
    <property type="entry name" value="BCTRLSENSOR"/>
</dbReference>
<evidence type="ECO:0000259" key="4">
    <source>
        <dbReference type="PROSITE" id="PS50109"/>
    </source>
</evidence>